<feature type="region of interest" description="Disordered" evidence="1">
    <location>
        <begin position="33"/>
        <end position="52"/>
    </location>
</feature>
<evidence type="ECO:0000313" key="3">
    <source>
        <dbReference type="Proteomes" id="UP000664521"/>
    </source>
</evidence>
<feature type="compositionally biased region" description="Polar residues" evidence="1">
    <location>
        <begin position="135"/>
        <end position="146"/>
    </location>
</feature>
<sequence>MSETEIDLSEWIQPDFLKSPSPQLKPLQEEERVFGRHATDEHEEPSAAQVVDRISSQELEQFLGRANRSPSDPLNPTLSSDSSALTIIGDQDEPKAPDRPRRRLAKFARDPERHQAASRKKKPPPNASGSDLGLSATSFYNASMSTHGMLPKEARKRRKMDQEGDNYRAVRQRGTCPGCWMQKIKCNEVIPCRQCMSRGLGDYCCRDRIRDLMTHHPKMATRFVDVYKDRGSIQCWDLTESPKVIELWHGLNDTSFQITVSKYTPREIIKDLFWKEPNGWQQLEHTPYGIRNEKKDLDPKALDDYVWGQLPHVLDQIDEKESNRTRALGDFALEEQPSRPSHKLWLNTMHGIYNHVCEYSQSDAAEIRLLRTSLLLWTYTFLQYHGLWQFRPSPNNDNLGMGKLGLHSKDTETLTPFEGTIPLPRLLSQQLHSCIEGRMHVLETSLLRDMHTAYKGPNYSWPVLYLSTWVYLTVLEEIVWDAGRWNHLSQWFDWPLEDSPDENKARAEQSAKVVVAHYQHAFRKKPLPEMYRQVFETKESAPLLGSQTNLGTQSLQNLFKETSSFAITEKLLVDQKTAADFDKDDIRSLELKFAGMLIV</sequence>
<evidence type="ECO:0000256" key="1">
    <source>
        <dbReference type="SAM" id="MobiDB-lite"/>
    </source>
</evidence>
<feature type="compositionally biased region" description="Polar residues" evidence="1">
    <location>
        <begin position="68"/>
        <end position="85"/>
    </location>
</feature>
<reference evidence="2" key="1">
    <citation type="submission" date="2021-03" db="EMBL/GenBank/DDBJ databases">
        <authorList>
            <person name="Tagirdzhanova G."/>
        </authorList>
    </citation>
    <scope>NUCLEOTIDE SEQUENCE</scope>
</reference>
<feature type="region of interest" description="Disordered" evidence="1">
    <location>
        <begin position="1"/>
        <end position="23"/>
    </location>
</feature>
<protein>
    <recommendedName>
        <fullName evidence="4">Zn(2)-C6 fungal-type domain-containing protein</fullName>
    </recommendedName>
</protein>
<dbReference type="EMBL" id="CAJPDS010000052">
    <property type="protein sequence ID" value="CAF9929669.1"/>
    <property type="molecule type" value="Genomic_DNA"/>
</dbReference>
<dbReference type="Proteomes" id="UP000664521">
    <property type="component" value="Unassembled WGS sequence"/>
</dbReference>
<dbReference type="InterPro" id="IPR052973">
    <property type="entry name" value="Fungal_sec-metab_reg_TF"/>
</dbReference>
<organism evidence="2 3">
    <name type="scientific">Heterodermia speciosa</name>
    <dbReference type="NCBI Taxonomy" id="116794"/>
    <lineage>
        <taxon>Eukaryota</taxon>
        <taxon>Fungi</taxon>
        <taxon>Dikarya</taxon>
        <taxon>Ascomycota</taxon>
        <taxon>Pezizomycotina</taxon>
        <taxon>Lecanoromycetes</taxon>
        <taxon>OSLEUM clade</taxon>
        <taxon>Lecanoromycetidae</taxon>
        <taxon>Caliciales</taxon>
        <taxon>Physciaceae</taxon>
        <taxon>Heterodermia</taxon>
    </lineage>
</organism>
<proteinExistence type="predicted"/>
<gene>
    <name evidence="2" type="ORF">HETSPECPRED_007434</name>
</gene>
<evidence type="ECO:0000313" key="2">
    <source>
        <dbReference type="EMBL" id="CAF9929669.1"/>
    </source>
</evidence>
<evidence type="ECO:0008006" key="4">
    <source>
        <dbReference type="Google" id="ProtNLM"/>
    </source>
</evidence>
<dbReference type="PANTHER" id="PTHR35392">
    <property type="entry name" value="ZN(II)2CYS6 TRANSCRIPTION FACTOR (EUROFUNG)-RELATED-RELATED"/>
    <property type="match status" value="1"/>
</dbReference>
<dbReference type="OrthoDB" id="5362630at2759"/>
<keyword evidence="3" id="KW-1185">Reference proteome</keyword>
<accession>A0A8H3FUT2</accession>
<comment type="caution">
    <text evidence="2">The sequence shown here is derived from an EMBL/GenBank/DDBJ whole genome shotgun (WGS) entry which is preliminary data.</text>
</comment>
<dbReference type="AlphaFoldDB" id="A0A8H3FUT2"/>
<feature type="region of interest" description="Disordered" evidence="1">
    <location>
        <begin position="63"/>
        <end position="166"/>
    </location>
</feature>
<name>A0A8H3FUT2_9LECA</name>